<proteinExistence type="predicted"/>
<dbReference type="EMBL" id="LIAE01010753">
    <property type="protein sequence ID" value="PAV55766.1"/>
    <property type="molecule type" value="Genomic_DNA"/>
</dbReference>
<keyword evidence="3" id="KW-1185">Reference proteome</keyword>
<feature type="region of interest" description="Disordered" evidence="1">
    <location>
        <begin position="1"/>
        <end position="20"/>
    </location>
</feature>
<dbReference type="Proteomes" id="UP000218231">
    <property type="component" value="Unassembled WGS sequence"/>
</dbReference>
<sequence>ETPSTLTTTSEITRPTPTLRSVEESMRIPRLKQIDDEQSYDIPMATEPYRSKNTSIIPTYYHYQSKPVDWKKETKPRSPNFPEQSQMETTQIDQQYLTIYRSILIFFVSEDDEPTACPNPVEPDYIVPYLGYDCDVYLTAPPVQAYTDPYDFVMHSFDNDPSTPAATFYCDAGIGSLVRVENNECIYVDSDFLDLQTGFDAGACGAYLYQGISCMGITTPTCPEPVAPPFIDPLTDCTSYSPTTPPLAYQDPIGVIFCGCSTDAAANLECDPNLGGLIQIEGGQCFYTTDFYPYLAVGHEGYLDDQCGTYYYQNQNQRVIGVSCMGNVACTPAPPIPPYIVPALGLDCASFPNPLPVITYADPIDFITYTPIDNDPATTDATVVCSPDCGALIRVTGDVCIYINPSEADLRVGFQPTDTCGSYYYQDQVVTGVSCIGPRP</sequence>
<evidence type="ECO:0000313" key="3">
    <source>
        <dbReference type="Proteomes" id="UP000218231"/>
    </source>
</evidence>
<evidence type="ECO:0000313" key="2">
    <source>
        <dbReference type="EMBL" id="PAV55766.1"/>
    </source>
</evidence>
<dbReference type="AlphaFoldDB" id="A0A2A2J1X9"/>
<reference evidence="2 3" key="1">
    <citation type="journal article" date="2017" name="Curr. Biol.">
        <title>Genome architecture and evolution of a unichromosomal asexual nematode.</title>
        <authorList>
            <person name="Fradin H."/>
            <person name="Zegar C."/>
            <person name="Gutwein M."/>
            <person name="Lucas J."/>
            <person name="Kovtun M."/>
            <person name="Corcoran D."/>
            <person name="Baugh L.R."/>
            <person name="Kiontke K."/>
            <person name="Gunsalus K."/>
            <person name="Fitch D.H."/>
            <person name="Piano F."/>
        </authorList>
    </citation>
    <scope>NUCLEOTIDE SEQUENCE [LARGE SCALE GENOMIC DNA]</scope>
    <source>
        <strain evidence="2">PF1309</strain>
    </source>
</reference>
<evidence type="ECO:0000256" key="1">
    <source>
        <dbReference type="SAM" id="MobiDB-lite"/>
    </source>
</evidence>
<gene>
    <name evidence="2" type="ORF">WR25_03820</name>
</gene>
<protein>
    <submittedName>
        <fullName evidence="2">Uncharacterized protein</fullName>
    </submittedName>
</protein>
<feature type="region of interest" description="Disordered" evidence="1">
    <location>
        <begin position="70"/>
        <end position="89"/>
    </location>
</feature>
<feature type="non-terminal residue" evidence="2">
    <location>
        <position position="1"/>
    </location>
</feature>
<feature type="compositionally biased region" description="Low complexity" evidence="1">
    <location>
        <begin position="1"/>
        <end position="19"/>
    </location>
</feature>
<comment type="caution">
    <text evidence="2">The sequence shown here is derived from an EMBL/GenBank/DDBJ whole genome shotgun (WGS) entry which is preliminary data.</text>
</comment>
<accession>A0A2A2J1X9</accession>
<organism evidence="2 3">
    <name type="scientific">Diploscapter pachys</name>
    <dbReference type="NCBI Taxonomy" id="2018661"/>
    <lineage>
        <taxon>Eukaryota</taxon>
        <taxon>Metazoa</taxon>
        <taxon>Ecdysozoa</taxon>
        <taxon>Nematoda</taxon>
        <taxon>Chromadorea</taxon>
        <taxon>Rhabditida</taxon>
        <taxon>Rhabditina</taxon>
        <taxon>Rhabditomorpha</taxon>
        <taxon>Rhabditoidea</taxon>
        <taxon>Rhabditidae</taxon>
        <taxon>Diploscapter</taxon>
    </lineage>
</organism>
<name>A0A2A2J1X9_9BILA</name>